<evidence type="ECO:0000256" key="2">
    <source>
        <dbReference type="ARBA" id="ARBA00022490"/>
    </source>
</evidence>
<dbReference type="PANTHER" id="PTHR43033">
    <property type="entry name" value="TRNA(ILE)-LYSIDINE SYNTHASE-RELATED"/>
    <property type="match status" value="1"/>
</dbReference>
<feature type="domain" description="Lysidine-tRNA(Ile) synthetase C-terminal" evidence="10">
    <location>
        <begin position="362"/>
        <end position="434"/>
    </location>
</feature>
<evidence type="ECO:0000256" key="3">
    <source>
        <dbReference type="ARBA" id="ARBA00022598"/>
    </source>
</evidence>
<evidence type="ECO:0000313" key="11">
    <source>
        <dbReference type="EMBL" id="GAA0727523.1"/>
    </source>
</evidence>
<keyword evidence="3 8" id="KW-0436">Ligase</keyword>
<dbReference type="Pfam" id="PF11734">
    <property type="entry name" value="TilS_C"/>
    <property type="match status" value="1"/>
</dbReference>
<evidence type="ECO:0000313" key="12">
    <source>
        <dbReference type="Proteomes" id="UP001501758"/>
    </source>
</evidence>
<evidence type="ECO:0000256" key="5">
    <source>
        <dbReference type="ARBA" id="ARBA00022741"/>
    </source>
</evidence>
<keyword evidence="5 8" id="KW-0547">Nucleotide-binding</keyword>
<dbReference type="InterPro" id="IPR011063">
    <property type="entry name" value="TilS/TtcA_N"/>
</dbReference>
<reference evidence="11 12" key="1">
    <citation type="journal article" date="2019" name="Int. J. Syst. Evol. Microbiol.">
        <title>The Global Catalogue of Microorganisms (GCM) 10K type strain sequencing project: providing services to taxonomists for standard genome sequencing and annotation.</title>
        <authorList>
            <consortium name="The Broad Institute Genomics Platform"/>
            <consortium name="The Broad Institute Genome Sequencing Center for Infectious Disease"/>
            <person name="Wu L."/>
            <person name="Ma J."/>
        </authorList>
    </citation>
    <scope>NUCLEOTIDE SEQUENCE [LARGE SCALE GENOMIC DNA]</scope>
    <source>
        <strain evidence="11 12">JCM 15974</strain>
    </source>
</reference>
<dbReference type="NCBIfam" id="TIGR02432">
    <property type="entry name" value="lysidine_TilS_N"/>
    <property type="match status" value="1"/>
</dbReference>
<keyword evidence="2 8" id="KW-0963">Cytoplasm</keyword>
<evidence type="ECO:0000256" key="1">
    <source>
        <dbReference type="ARBA" id="ARBA00004496"/>
    </source>
</evidence>
<dbReference type="Pfam" id="PF01171">
    <property type="entry name" value="ATP_bind_3"/>
    <property type="match status" value="1"/>
</dbReference>
<protein>
    <recommendedName>
        <fullName evidence="8">tRNA(Ile)-lysidine synthase</fullName>
        <ecNumber evidence="8">6.3.4.19</ecNumber>
    </recommendedName>
    <alternativeName>
        <fullName evidence="8">tRNA(Ile)-2-lysyl-cytidine synthase</fullName>
    </alternativeName>
    <alternativeName>
        <fullName evidence="8">tRNA(Ile)-lysidine synthetase</fullName>
    </alternativeName>
</protein>
<feature type="binding site" evidence="8">
    <location>
        <begin position="26"/>
        <end position="31"/>
    </location>
    <ligand>
        <name>ATP</name>
        <dbReference type="ChEBI" id="CHEBI:30616"/>
    </ligand>
</feature>
<comment type="catalytic activity">
    <reaction evidence="7 8">
        <text>cytidine(34) in tRNA(Ile2) + L-lysine + ATP = lysidine(34) in tRNA(Ile2) + AMP + diphosphate + H(+)</text>
        <dbReference type="Rhea" id="RHEA:43744"/>
        <dbReference type="Rhea" id="RHEA-COMP:10625"/>
        <dbReference type="Rhea" id="RHEA-COMP:10670"/>
        <dbReference type="ChEBI" id="CHEBI:15378"/>
        <dbReference type="ChEBI" id="CHEBI:30616"/>
        <dbReference type="ChEBI" id="CHEBI:32551"/>
        <dbReference type="ChEBI" id="CHEBI:33019"/>
        <dbReference type="ChEBI" id="CHEBI:82748"/>
        <dbReference type="ChEBI" id="CHEBI:83665"/>
        <dbReference type="ChEBI" id="CHEBI:456215"/>
        <dbReference type="EC" id="6.3.4.19"/>
    </reaction>
</comment>
<dbReference type="InterPro" id="IPR014729">
    <property type="entry name" value="Rossmann-like_a/b/a_fold"/>
</dbReference>
<dbReference type="SUPFAM" id="SSF52402">
    <property type="entry name" value="Adenine nucleotide alpha hydrolases-like"/>
    <property type="match status" value="1"/>
</dbReference>
<evidence type="ECO:0000256" key="8">
    <source>
        <dbReference type="HAMAP-Rule" id="MF_01161"/>
    </source>
</evidence>
<dbReference type="Gene3D" id="3.40.50.620">
    <property type="entry name" value="HUPs"/>
    <property type="match status" value="1"/>
</dbReference>
<keyword evidence="12" id="KW-1185">Reference proteome</keyword>
<evidence type="ECO:0000256" key="6">
    <source>
        <dbReference type="ARBA" id="ARBA00022840"/>
    </source>
</evidence>
<gene>
    <name evidence="8 11" type="primary">tilS</name>
    <name evidence="11" type="ORF">GCM10009430_35680</name>
</gene>
<dbReference type="HAMAP" id="MF_01161">
    <property type="entry name" value="tRNA_Ile_lys_synt"/>
    <property type="match status" value="1"/>
</dbReference>
<feature type="transmembrane region" description="Helical" evidence="9">
    <location>
        <begin position="21"/>
        <end position="37"/>
    </location>
</feature>
<keyword evidence="9" id="KW-1133">Transmembrane helix</keyword>
<keyword evidence="9" id="KW-0472">Membrane</keyword>
<dbReference type="InterPro" id="IPR012796">
    <property type="entry name" value="Lysidine-tRNA-synth_C"/>
</dbReference>
<comment type="function">
    <text evidence="8">Ligates lysine onto the cytidine present at position 34 of the AUA codon-specific tRNA(Ile) that contains the anticodon CAU, in an ATP-dependent manner. Cytidine is converted to lysidine, thus changing the amino acid specificity of the tRNA from methionine to isoleucine.</text>
</comment>
<dbReference type="EC" id="6.3.4.19" evidence="8"/>
<dbReference type="CDD" id="cd01992">
    <property type="entry name" value="TilS_N"/>
    <property type="match status" value="1"/>
</dbReference>
<comment type="similarity">
    <text evidence="8">Belongs to the tRNA(Ile)-lysidine synthase family.</text>
</comment>
<proteinExistence type="inferred from homology"/>
<comment type="domain">
    <text evidence="8">The N-terminal region contains the highly conserved SGGXDS motif, predicted to be a P-loop motif involved in ATP binding.</text>
</comment>
<sequence length="437" mass="51605">MKQKFKDHIKNRLPFLQKSKLLIACSGGLDSIVLAYLCHVNNFEIGIAHCNFGLRGVESDEDENFVSTIAEKFQVPFFVTNFETEKYGQDNKLSTQMAARELRYQWFETLLSSHKYDYVLTAHHKDDNLETFLINLSRGTGIDGLTGIPEINRNYVRPLLPFSRNQIMEFATKNEIEWREDSSNSDTKYLRNKLRHNVIPELISINPSFLNNFENTLDYLKHAQDFIRSQMYRIRKEVFEYGELDTIKIAIHKLQKYDNPKKYLYFLLKEYGFTAWDDIIRMLNAQSGKQIFSSTHRLVKNREYLLLCPIIEDVPDRVYHIPEEENRIMIPSGMIHLKEVSELCDTDLKTIFVDKEKLKYPLIVRKWKEGDYFYPLGMKGKKKLSKYFKDEKLSLLAKERVWLLCSGEEIVWVINYRADNRFKINPETKQLLKVTIT</sequence>
<comment type="caution">
    <text evidence="11">The sequence shown here is derived from an EMBL/GenBank/DDBJ whole genome shotgun (WGS) entry which is preliminary data.</text>
</comment>
<dbReference type="SUPFAM" id="SSF56037">
    <property type="entry name" value="PheT/TilS domain"/>
    <property type="match status" value="1"/>
</dbReference>
<dbReference type="RefSeq" id="WP_343913618.1">
    <property type="nucleotide sequence ID" value="NZ_BAAAGE010000003.1"/>
</dbReference>
<dbReference type="EMBL" id="BAAAGE010000003">
    <property type="protein sequence ID" value="GAA0727523.1"/>
    <property type="molecule type" value="Genomic_DNA"/>
</dbReference>
<accession>A0ABN1J3B4</accession>
<keyword evidence="9" id="KW-0812">Transmembrane</keyword>
<dbReference type="NCBIfam" id="TIGR02433">
    <property type="entry name" value="lysidine_TilS_C"/>
    <property type="match status" value="1"/>
</dbReference>
<dbReference type="InterPro" id="IPR012795">
    <property type="entry name" value="tRNA_Ile_lys_synt_N"/>
</dbReference>
<name>A0ABN1J3B4_9FLAO</name>
<evidence type="ECO:0000256" key="7">
    <source>
        <dbReference type="ARBA" id="ARBA00048539"/>
    </source>
</evidence>
<dbReference type="SMART" id="SM00977">
    <property type="entry name" value="TilS_C"/>
    <property type="match status" value="1"/>
</dbReference>
<keyword evidence="4 8" id="KW-0819">tRNA processing</keyword>
<comment type="subcellular location">
    <subcellularLocation>
        <location evidence="1 8">Cytoplasm</location>
    </subcellularLocation>
</comment>
<keyword evidence="6 8" id="KW-0067">ATP-binding</keyword>
<organism evidence="11 12">
    <name type="scientific">Aquimarina litoralis</name>
    <dbReference type="NCBI Taxonomy" id="584605"/>
    <lineage>
        <taxon>Bacteria</taxon>
        <taxon>Pseudomonadati</taxon>
        <taxon>Bacteroidota</taxon>
        <taxon>Flavobacteriia</taxon>
        <taxon>Flavobacteriales</taxon>
        <taxon>Flavobacteriaceae</taxon>
        <taxon>Aquimarina</taxon>
    </lineage>
</organism>
<dbReference type="PANTHER" id="PTHR43033:SF1">
    <property type="entry name" value="TRNA(ILE)-LYSIDINE SYNTHASE-RELATED"/>
    <property type="match status" value="1"/>
</dbReference>
<dbReference type="InterPro" id="IPR012094">
    <property type="entry name" value="tRNA_Ile_lys_synt"/>
</dbReference>
<evidence type="ECO:0000256" key="9">
    <source>
        <dbReference type="SAM" id="Phobius"/>
    </source>
</evidence>
<evidence type="ECO:0000259" key="10">
    <source>
        <dbReference type="SMART" id="SM00977"/>
    </source>
</evidence>
<evidence type="ECO:0000256" key="4">
    <source>
        <dbReference type="ARBA" id="ARBA00022694"/>
    </source>
</evidence>
<dbReference type="Proteomes" id="UP001501758">
    <property type="component" value="Unassembled WGS sequence"/>
</dbReference>